<organism evidence="2">
    <name type="scientific">Paenibacillus sp. BIHB 4019</name>
    <dbReference type="NCBI Taxonomy" id="1870819"/>
    <lineage>
        <taxon>Bacteria</taxon>
        <taxon>Bacillati</taxon>
        <taxon>Bacillota</taxon>
        <taxon>Bacilli</taxon>
        <taxon>Bacillales</taxon>
        <taxon>Paenibacillaceae</taxon>
        <taxon>Paenibacillus</taxon>
    </lineage>
</organism>
<evidence type="ECO:0000259" key="1">
    <source>
        <dbReference type="Pfam" id="PF13524"/>
    </source>
</evidence>
<accession>A0A1B2DKM3</accession>
<dbReference type="EMBL" id="CP016808">
    <property type="protein sequence ID" value="ANY68259.1"/>
    <property type="molecule type" value="Genomic_DNA"/>
</dbReference>
<dbReference type="SUPFAM" id="SSF53756">
    <property type="entry name" value="UDP-Glycosyltransferase/glycogen phosphorylase"/>
    <property type="match status" value="1"/>
</dbReference>
<proteinExistence type="predicted"/>
<reference evidence="2" key="1">
    <citation type="submission" date="2016-08" db="EMBL/GenBank/DDBJ databases">
        <title>Complete Genome Seqeunce of Paenibacillus sp. BIHB 4019 from tea rhizoplane.</title>
        <authorList>
            <person name="Thakur R."/>
            <person name="Swarnkar M.K."/>
            <person name="Gulati A."/>
        </authorList>
    </citation>
    <scope>NUCLEOTIDE SEQUENCE [LARGE SCALE GENOMIC DNA]</scope>
    <source>
        <strain evidence="2">BIHB4019</strain>
    </source>
</reference>
<gene>
    <name evidence="2" type="ORF">BBD42_18590</name>
</gene>
<name>A0A1B2DKM3_9BACL</name>
<evidence type="ECO:0000313" key="2">
    <source>
        <dbReference type="EMBL" id="ANY68259.1"/>
    </source>
</evidence>
<dbReference type="RefSeq" id="WP_099519409.1">
    <property type="nucleotide sequence ID" value="NZ_CP016808.1"/>
</dbReference>
<dbReference type="Pfam" id="PF13524">
    <property type="entry name" value="Glyco_trans_1_2"/>
    <property type="match status" value="1"/>
</dbReference>
<dbReference type="AlphaFoldDB" id="A0A1B2DKM3"/>
<sequence>MVARKNNSRKQVRQSGYETGFHTGWRDGACEAVSGLLPQPELTPVPMRMLYIPQGFEAIDTGLIEALQASVTELHVGSAEQLAEQAAAISPDIVLVMNGLHTFPDNHLQQIGEVKQRGIRTAVWFVDDPYMTEKTVIAAPHYDVVLTHELGTVELYRSIGCTNVHYLPLAVHAGLYRPQRTDSAFASDVCFIGQGFWNRIGLLDAISERLLAKRRKIFLSGGLWERLAAYKRLQPFIHTDWLSAEQTIPYYNSAKIVINIHRTTEVGSDNFNALQSPGRSINPRTFEIAACGAFQLTDIREDLPYYYTPGQEIETFQDAEELAAKIDFYLENEEARSRIAVNGLRRTLRDHTFRSRTVQLLQLFMREGEPNG</sequence>
<dbReference type="InterPro" id="IPR055259">
    <property type="entry name" value="YkvP/CgeB_Glyco_trans-like"/>
</dbReference>
<protein>
    <submittedName>
        <fullName evidence="2">Spore maturation protein</fullName>
    </submittedName>
</protein>
<feature type="domain" description="Spore protein YkvP/CgeB glycosyl transferase-like" evidence="1">
    <location>
        <begin position="203"/>
        <end position="362"/>
    </location>
</feature>